<dbReference type="AlphaFoldDB" id="A0A644X771"/>
<name>A0A644X771_9ZZZZ</name>
<dbReference type="EMBL" id="VSSQ01001639">
    <property type="protein sequence ID" value="MPM10004.1"/>
    <property type="molecule type" value="Genomic_DNA"/>
</dbReference>
<accession>A0A644X771</accession>
<proteinExistence type="predicted"/>
<evidence type="ECO:0000313" key="1">
    <source>
        <dbReference type="EMBL" id="MPM10004.1"/>
    </source>
</evidence>
<organism evidence="1">
    <name type="scientific">bioreactor metagenome</name>
    <dbReference type="NCBI Taxonomy" id="1076179"/>
    <lineage>
        <taxon>unclassified sequences</taxon>
        <taxon>metagenomes</taxon>
        <taxon>ecological metagenomes</taxon>
    </lineage>
</organism>
<reference evidence="1" key="1">
    <citation type="submission" date="2019-08" db="EMBL/GenBank/DDBJ databases">
        <authorList>
            <person name="Kucharzyk K."/>
            <person name="Murdoch R.W."/>
            <person name="Higgins S."/>
            <person name="Loffler F."/>
        </authorList>
    </citation>
    <scope>NUCLEOTIDE SEQUENCE</scope>
</reference>
<comment type="caution">
    <text evidence="1">The sequence shown here is derived from an EMBL/GenBank/DDBJ whole genome shotgun (WGS) entry which is preliminary data.</text>
</comment>
<sequence>MADRAWRAGYQMSLLAALEENIAHAYTPDFLYYEDATFQVVSPENLLEETDLTALRNKLDLLCSALARWNVPTCSGYLENLLCQISKAILDTLRASPEWAESCAATKPRVNYLTNLLTDGLHSLMEAVEEAENAPPEDNFMNAQMELHKLCIETDAEYLENDWADFLSFAAGCPDTDSLSMQAILTLPVSILTEVPAQVLDALPETLLCLLRFLLSEAAWPMSFTYNDTVFRWIVSGNDAA</sequence>
<gene>
    <name evidence="1" type="ORF">SDC9_56328</name>
</gene>
<protein>
    <submittedName>
        <fullName evidence="1">Uncharacterized protein</fullName>
    </submittedName>
</protein>